<evidence type="ECO:0000313" key="4">
    <source>
        <dbReference type="Proteomes" id="UP000193144"/>
    </source>
</evidence>
<dbReference type="OrthoDB" id="191139at2759"/>
<gene>
    <name evidence="3" type="ORF">BCR34DRAFT_481070</name>
</gene>
<protein>
    <recommendedName>
        <fullName evidence="5">Short-chain dehydrogenase</fullName>
    </recommendedName>
</protein>
<dbReference type="GO" id="GO:0016491">
    <property type="term" value="F:oxidoreductase activity"/>
    <property type="evidence" value="ECO:0007669"/>
    <property type="project" value="UniProtKB-KW"/>
</dbReference>
<dbReference type="PRINTS" id="PR00081">
    <property type="entry name" value="GDHRDH"/>
</dbReference>
<dbReference type="PANTHER" id="PTHR24320">
    <property type="entry name" value="RETINOL DEHYDROGENASE"/>
    <property type="match status" value="1"/>
</dbReference>
<dbReference type="InterPro" id="IPR036291">
    <property type="entry name" value="NAD(P)-bd_dom_sf"/>
</dbReference>
<dbReference type="EMBL" id="MCFA01000042">
    <property type="protein sequence ID" value="ORY13413.1"/>
    <property type="molecule type" value="Genomic_DNA"/>
</dbReference>
<evidence type="ECO:0000313" key="3">
    <source>
        <dbReference type="EMBL" id="ORY13413.1"/>
    </source>
</evidence>
<dbReference type="Proteomes" id="UP000193144">
    <property type="component" value="Unassembled WGS sequence"/>
</dbReference>
<comment type="caution">
    <text evidence="3">The sequence shown here is derived from an EMBL/GenBank/DDBJ whole genome shotgun (WGS) entry which is preliminary data.</text>
</comment>
<comment type="similarity">
    <text evidence="1">Belongs to the short-chain dehydrogenases/reductases (SDR) family.</text>
</comment>
<sequence>MSRYTESHLRSNLAGPGDARPTALQIIADEHLTGKLSDKVFLITGVSSGIGIETLRALHSTGAHVIGTVRNLTKGSQIVDDILKEKLEGGGLISLVEMDLESFSSIKKGATAVLEKSGGTLNVIVANAGIMGVPHDRTVDGWERQFATNYLGHFLLFQLLKDALLSSATAEFPSRYVSVSSHGHCFGRVNFDDYNFEKGEYSPWKAYGQSKTAALWMSNAIERKYGGSNLHSTSLHPGGIRTNLTAHLGPAILEGYKNPDVARYLKSPEQGAATQVYAAVSQDWKDRGGSIWLIVPEDGVNEIINDGHAEWAYDEEGEDKLWRESFGMVELPVEI</sequence>
<evidence type="ECO:0008006" key="5">
    <source>
        <dbReference type="Google" id="ProtNLM"/>
    </source>
</evidence>
<organism evidence="3 4">
    <name type="scientific">Clohesyomyces aquaticus</name>
    <dbReference type="NCBI Taxonomy" id="1231657"/>
    <lineage>
        <taxon>Eukaryota</taxon>
        <taxon>Fungi</taxon>
        <taxon>Dikarya</taxon>
        <taxon>Ascomycota</taxon>
        <taxon>Pezizomycotina</taxon>
        <taxon>Dothideomycetes</taxon>
        <taxon>Pleosporomycetidae</taxon>
        <taxon>Pleosporales</taxon>
        <taxon>Lindgomycetaceae</taxon>
        <taxon>Clohesyomyces</taxon>
    </lineage>
</organism>
<dbReference type="Pfam" id="PF00106">
    <property type="entry name" value="adh_short"/>
    <property type="match status" value="1"/>
</dbReference>
<dbReference type="AlphaFoldDB" id="A0A1Y1ZT27"/>
<name>A0A1Y1ZT27_9PLEO</name>
<keyword evidence="4" id="KW-1185">Reference proteome</keyword>
<dbReference type="STRING" id="1231657.A0A1Y1ZT27"/>
<proteinExistence type="inferred from homology"/>
<dbReference type="PANTHER" id="PTHR24320:SF272">
    <property type="entry name" value="NAD(P)-BINDING ROSSMANN-FOLD SUPERFAMILY PROTEIN"/>
    <property type="match status" value="1"/>
</dbReference>
<evidence type="ECO:0000256" key="1">
    <source>
        <dbReference type="ARBA" id="ARBA00006484"/>
    </source>
</evidence>
<accession>A0A1Y1ZT27</accession>
<evidence type="ECO:0000256" key="2">
    <source>
        <dbReference type="ARBA" id="ARBA00023002"/>
    </source>
</evidence>
<reference evidence="3 4" key="1">
    <citation type="submission" date="2016-07" db="EMBL/GenBank/DDBJ databases">
        <title>Pervasive Adenine N6-methylation of Active Genes in Fungi.</title>
        <authorList>
            <consortium name="DOE Joint Genome Institute"/>
            <person name="Mondo S.J."/>
            <person name="Dannebaum R.O."/>
            <person name="Kuo R.C."/>
            <person name="Labutti K."/>
            <person name="Haridas S."/>
            <person name="Kuo A."/>
            <person name="Salamov A."/>
            <person name="Ahrendt S.R."/>
            <person name="Lipzen A."/>
            <person name="Sullivan W."/>
            <person name="Andreopoulos W.B."/>
            <person name="Clum A."/>
            <person name="Lindquist E."/>
            <person name="Daum C."/>
            <person name="Ramamoorthy G.K."/>
            <person name="Gryganskyi A."/>
            <person name="Culley D."/>
            <person name="Magnuson J.K."/>
            <person name="James T.Y."/>
            <person name="O'Malley M.A."/>
            <person name="Stajich J.E."/>
            <person name="Spatafora J.W."/>
            <person name="Visel A."/>
            <person name="Grigoriev I.V."/>
        </authorList>
    </citation>
    <scope>NUCLEOTIDE SEQUENCE [LARGE SCALE GENOMIC DNA]</scope>
    <source>
        <strain evidence="3 4">CBS 115471</strain>
    </source>
</reference>
<dbReference type="InterPro" id="IPR002347">
    <property type="entry name" value="SDR_fam"/>
</dbReference>
<dbReference type="SUPFAM" id="SSF51735">
    <property type="entry name" value="NAD(P)-binding Rossmann-fold domains"/>
    <property type="match status" value="1"/>
</dbReference>
<dbReference type="Gene3D" id="3.40.50.720">
    <property type="entry name" value="NAD(P)-binding Rossmann-like Domain"/>
    <property type="match status" value="1"/>
</dbReference>
<keyword evidence="2" id="KW-0560">Oxidoreductase</keyword>